<evidence type="ECO:0000313" key="3">
    <source>
        <dbReference type="EMBL" id="MBD2255902.1"/>
    </source>
</evidence>
<evidence type="ECO:0000313" key="4">
    <source>
        <dbReference type="Proteomes" id="UP000621307"/>
    </source>
</evidence>
<dbReference type="RefSeq" id="WP_190573161.1">
    <property type="nucleotide sequence ID" value="NZ_JACJQL010000152.1"/>
</dbReference>
<dbReference type="SMART" id="SM00287">
    <property type="entry name" value="SH3b"/>
    <property type="match status" value="1"/>
</dbReference>
<feature type="compositionally biased region" description="Low complexity" evidence="1">
    <location>
        <begin position="181"/>
        <end position="194"/>
    </location>
</feature>
<accession>A0ABR8BP64</accession>
<reference evidence="3 4" key="1">
    <citation type="journal article" date="2020" name="ISME J.">
        <title>Comparative genomics reveals insights into cyanobacterial evolution and habitat adaptation.</title>
        <authorList>
            <person name="Chen M.Y."/>
            <person name="Teng W.K."/>
            <person name="Zhao L."/>
            <person name="Hu C.X."/>
            <person name="Zhou Y.K."/>
            <person name="Han B.P."/>
            <person name="Song L.R."/>
            <person name="Shu W.S."/>
        </authorList>
    </citation>
    <scope>NUCLEOTIDE SEQUENCE [LARGE SCALE GENOMIC DNA]</scope>
    <source>
        <strain evidence="3 4">FACHB-3921</strain>
    </source>
</reference>
<feature type="compositionally biased region" description="Polar residues" evidence="1">
    <location>
        <begin position="38"/>
        <end position="48"/>
    </location>
</feature>
<gene>
    <name evidence="3" type="ORF">H6G14_32605</name>
</gene>
<sequence length="276" mass="30552">MKTQIKDFIWKHPKTSAAIVLFLVVFSFSLANIGKSKPPQNQISTTSRATDDDLPEETEFDSSKCMVYTVGILSGAIVHKFKTTNNSFAYVMVTNSDSIVRMFEGKNFYVWKTKEDFIQTEYSELTQVLPPEGVKELKRLISIYSYAAIGLEEFANVAAKNPVFDSNKCAVDDNSKSQLIPPSTETTPSKTSESQVQSDISTIQHPSSTRIVQAGDGYANLRTQASTEVATIMKIPNGTSVSIISEQRNSSGQLWYQVEVNGKVGWLYSELLSTSP</sequence>
<feature type="region of interest" description="Disordered" evidence="1">
    <location>
        <begin position="35"/>
        <end position="57"/>
    </location>
</feature>
<evidence type="ECO:0000259" key="2">
    <source>
        <dbReference type="PROSITE" id="PS51781"/>
    </source>
</evidence>
<feature type="region of interest" description="Disordered" evidence="1">
    <location>
        <begin position="174"/>
        <end position="201"/>
    </location>
</feature>
<dbReference type="PROSITE" id="PS51781">
    <property type="entry name" value="SH3B"/>
    <property type="match status" value="1"/>
</dbReference>
<dbReference type="Proteomes" id="UP000621307">
    <property type="component" value="Unassembled WGS sequence"/>
</dbReference>
<dbReference type="Gene3D" id="2.30.30.40">
    <property type="entry name" value="SH3 Domains"/>
    <property type="match status" value="1"/>
</dbReference>
<protein>
    <submittedName>
        <fullName evidence="3">SH3 domain-containing protein</fullName>
    </submittedName>
</protein>
<name>A0ABR8BP64_9NOSO</name>
<proteinExistence type="predicted"/>
<evidence type="ECO:0000256" key="1">
    <source>
        <dbReference type="SAM" id="MobiDB-lite"/>
    </source>
</evidence>
<dbReference type="EMBL" id="JACJQL010000152">
    <property type="protein sequence ID" value="MBD2255902.1"/>
    <property type="molecule type" value="Genomic_DNA"/>
</dbReference>
<feature type="domain" description="SH3b" evidence="2">
    <location>
        <begin position="207"/>
        <end position="276"/>
    </location>
</feature>
<dbReference type="InterPro" id="IPR003646">
    <property type="entry name" value="SH3-like_bac-type"/>
</dbReference>
<keyword evidence="4" id="KW-1185">Reference proteome</keyword>
<dbReference type="Pfam" id="PF08239">
    <property type="entry name" value="SH3_3"/>
    <property type="match status" value="1"/>
</dbReference>
<organism evidence="3 4">
    <name type="scientific">Nostoc parmelioides FACHB-3921</name>
    <dbReference type="NCBI Taxonomy" id="2692909"/>
    <lineage>
        <taxon>Bacteria</taxon>
        <taxon>Bacillati</taxon>
        <taxon>Cyanobacteriota</taxon>
        <taxon>Cyanophyceae</taxon>
        <taxon>Nostocales</taxon>
        <taxon>Nostocaceae</taxon>
        <taxon>Nostoc</taxon>
    </lineage>
</organism>
<comment type="caution">
    <text evidence="3">The sequence shown here is derived from an EMBL/GenBank/DDBJ whole genome shotgun (WGS) entry which is preliminary data.</text>
</comment>